<gene>
    <name evidence="2" type="ORF">CRX42_17750</name>
</gene>
<dbReference type="OrthoDB" id="9801263at2"/>
<dbReference type="InterPro" id="IPR041527">
    <property type="entry name" value="YhcG_N"/>
</dbReference>
<reference evidence="2 3" key="1">
    <citation type="journal article" date="2018" name="Appl. Microbiol. Biotechnol.">
        <title>Characterization of the caprolactam degradation pathway in Pseudomonas jessenii using mass spectrometry-based proteomics.</title>
        <authorList>
            <person name="Otzen M."/>
            <person name="Palacio C."/>
            <person name="Janssen D.B."/>
        </authorList>
    </citation>
    <scope>NUCLEOTIDE SEQUENCE [LARGE SCALE GENOMIC DNA]</scope>
    <source>
        <strain evidence="2 3">GO3</strain>
    </source>
</reference>
<dbReference type="EMBL" id="PDLL01000218">
    <property type="protein sequence ID" value="PYY69212.1"/>
    <property type="molecule type" value="Genomic_DNA"/>
</dbReference>
<evidence type="ECO:0000313" key="2">
    <source>
        <dbReference type="EMBL" id="PYY69212.1"/>
    </source>
</evidence>
<protein>
    <recommendedName>
        <fullName evidence="1">YhcG N-terminal domain-containing protein</fullName>
    </recommendedName>
</protein>
<proteinExistence type="predicted"/>
<dbReference type="AlphaFoldDB" id="A0A2W0ENG7"/>
<comment type="caution">
    <text evidence="2">The sequence shown here is derived from an EMBL/GenBank/DDBJ whole genome shotgun (WGS) entry which is preliminary data.</text>
</comment>
<dbReference type="Proteomes" id="UP000247437">
    <property type="component" value="Unassembled WGS sequence"/>
</dbReference>
<organism evidence="2 3">
    <name type="scientific">Pseudomonas jessenii</name>
    <dbReference type="NCBI Taxonomy" id="77298"/>
    <lineage>
        <taxon>Bacteria</taxon>
        <taxon>Pseudomonadati</taxon>
        <taxon>Pseudomonadota</taxon>
        <taxon>Gammaproteobacteria</taxon>
        <taxon>Pseudomonadales</taxon>
        <taxon>Pseudomonadaceae</taxon>
        <taxon>Pseudomonas</taxon>
    </lineage>
</organism>
<dbReference type="Pfam" id="PF17761">
    <property type="entry name" value="DUF1016_N"/>
    <property type="match status" value="1"/>
</dbReference>
<evidence type="ECO:0000259" key="1">
    <source>
        <dbReference type="Pfam" id="PF17761"/>
    </source>
</evidence>
<name>A0A2W0ENG7_PSEJE</name>
<evidence type="ECO:0000313" key="3">
    <source>
        <dbReference type="Proteomes" id="UP000247437"/>
    </source>
</evidence>
<dbReference type="InterPro" id="IPR053148">
    <property type="entry name" value="PD-DEXK-like_domain"/>
</dbReference>
<dbReference type="RefSeq" id="WP_146241927.1">
    <property type="nucleotide sequence ID" value="NZ_PDLL01000218.1"/>
</dbReference>
<dbReference type="PANTHER" id="PTHR30547">
    <property type="entry name" value="UNCHARACTERIZED PROTEIN YHCG-RELATED"/>
    <property type="match status" value="1"/>
</dbReference>
<feature type="domain" description="YhcG N-terminal" evidence="1">
    <location>
        <begin position="16"/>
        <end position="69"/>
    </location>
</feature>
<accession>A0A2W0ENG7</accession>
<feature type="non-terminal residue" evidence="2">
    <location>
        <position position="74"/>
    </location>
</feature>
<sequence>MNDLRSGTSLDSAFNEITQLIVTARQRAMQAVNTELIELHWQVGAYISRKIEAAEWGDGVVAQLASHLACTQPG</sequence>
<dbReference type="PANTHER" id="PTHR30547:SF0">
    <property type="entry name" value="BLR8175 PROTEIN"/>
    <property type="match status" value="1"/>
</dbReference>